<gene>
    <name evidence="1" type="ORF">B1A_03854</name>
</gene>
<proteinExistence type="predicted"/>
<feature type="non-terminal residue" evidence="1">
    <location>
        <position position="1"/>
    </location>
</feature>
<dbReference type="InterPro" id="IPR007981">
    <property type="entry name" value="Peptidase_A5"/>
</dbReference>
<comment type="caution">
    <text evidence="1">The sequence shown here is derived from an EMBL/GenBank/DDBJ whole genome shotgun (WGS) entry which is preliminary data.</text>
</comment>
<keyword evidence="1" id="KW-0378">Hydrolase</keyword>
<sequence length="63" mass="6982">AHLVSYKNAAVNPFDYTKQPAPMGITDFGIGPNGVPYEYNTSSFLGTININSSLQRFRVQIFI</sequence>
<dbReference type="EMBL" id="AUZX01002815">
    <property type="protein sequence ID" value="EQD75671.1"/>
    <property type="molecule type" value="Genomic_DNA"/>
</dbReference>
<evidence type="ECO:0000313" key="1">
    <source>
        <dbReference type="EMBL" id="EQD75671.1"/>
    </source>
</evidence>
<dbReference type="GO" id="GO:0016787">
    <property type="term" value="F:hydrolase activity"/>
    <property type="evidence" value="ECO:0007669"/>
    <property type="project" value="UniProtKB-KW"/>
</dbReference>
<reference evidence="1" key="1">
    <citation type="submission" date="2013-08" db="EMBL/GenBank/DDBJ databases">
        <authorList>
            <person name="Mendez C."/>
            <person name="Richter M."/>
            <person name="Ferrer M."/>
            <person name="Sanchez J."/>
        </authorList>
    </citation>
    <scope>NUCLEOTIDE SEQUENCE</scope>
</reference>
<organism evidence="1">
    <name type="scientific">mine drainage metagenome</name>
    <dbReference type="NCBI Taxonomy" id="410659"/>
    <lineage>
        <taxon>unclassified sequences</taxon>
        <taxon>metagenomes</taxon>
        <taxon>ecological metagenomes</taxon>
    </lineage>
</organism>
<dbReference type="EC" id="3.4.23.-" evidence="1"/>
<name>T1BS00_9ZZZZ</name>
<dbReference type="Pfam" id="PF05317">
    <property type="entry name" value="Thermopsin"/>
    <property type="match status" value="1"/>
</dbReference>
<dbReference type="AlphaFoldDB" id="T1BS00"/>
<accession>T1BS00</accession>
<protein>
    <submittedName>
        <fullName evidence="1">Peptidase A5, thermopsin</fullName>
        <ecNumber evidence="1">3.4.23.-</ecNumber>
    </submittedName>
</protein>
<reference evidence="1" key="2">
    <citation type="journal article" date="2014" name="ISME J.">
        <title>Microbial stratification in low pH oxic and suboxic macroscopic growths along an acid mine drainage.</title>
        <authorList>
            <person name="Mendez-Garcia C."/>
            <person name="Mesa V."/>
            <person name="Sprenger R.R."/>
            <person name="Richter M."/>
            <person name="Diez M.S."/>
            <person name="Solano J."/>
            <person name="Bargiela R."/>
            <person name="Golyshina O.V."/>
            <person name="Manteca A."/>
            <person name="Ramos J.L."/>
            <person name="Gallego J.R."/>
            <person name="Llorente I."/>
            <person name="Martins Dos Santos V.A."/>
            <person name="Jensen O.N."/>
            <person name="Pelaez A.I."/>
            <person name="Sanchez J."/>
            <person name="Ferrer M."/>
        </authorList>
    </citation>
    <scope>NUCLEOTIDE SEQUENCE</scope>
</reference>